<protein>
    <submittedName>
        <fullName evidence="1">Uncharacterized protein</fullName>
    </submittedName>
</protein>
<accession>Q7RAM6</accession>
<keyword evidence="2" id="KW-1185">Reference proteome</keyword>
<dbReference type="PaxDb" id="73239-Q7RAM6"/>
<gene>
    <name evidence="1" type="ORF">PY06473</name>
</gene>
<reference evidence="1 2" key="1">
    <citation type="journal article" date="2002" name="Nature">
        <title>Genome sequence and comparative analysis of the model rodent malaria parasite Plasmodium yoelii yoelii.</title>
        <authorList>
            <person name="Carlton J.M."/>
            <person name="Angiuoli S.V."/>
            <person name="Suh B.B."/>
            <person name="Kooij T.W."/>
            <person name="Pertea M."/>
            <person name="Silva J.C."/>
            <person name="Ermolaeva M.D."/>
            <person name="Allen J.E."/>
            <person name="Selengut J.D."/>
            <person name="Koo H.L."/>
            <person name="Peterson J.D."/>
            <person name="Pop M."/>
            <person name="Kosack D.S."/>
            <person name="Shumway M.F."/>
            <person name="Bidwell S.L."/>
            <person name="Shallom S.J."/>
            <person name="van Aken S.E."/>
            <person name="Riedmuller S.B."/>
            <person name="Feldblyum T.V."/>
            <person name="Cho J.K."/>
            <person name="Quackenbush J."/>
            <person name="Sedegah M."/>
            <person name="Shoaibi A."/>
            <person name="Cummings L.M."/>
            <person name="Florens L."/>
            <person name="Yates J.R."/>
            <person name="Raine J.D."/>
            <person name="Sinden R.E."/>
            <person name="Harris M.A."/>
            <person name="Cunningham D.A."/>
            <person name="Preiser P.R."/>
            <person name="Bergman L.W."/>
            <person name="Vaidya A.B."/>
            <person name="van Lin L.H."/>
            <person name="Janse C.J."/>
            <person name="Waters A.P."/>
            <person name="Smith H.O."/>
            <person name="White O.R."/>
            <person name="Salzberg S.L."/>
            <person name="Venter J.C."/>
            <person name="Fraser C.M."/>
            <person name="Hoffman S.L."/>
            <person name="Gardner M.J."/>
            <person name="Carucci D.J."/>
        </authorList>
    </citation>
    <scope>NUCLEOTIDE SEQUENCE [LARGE SCALE GENOMIC DNA]</scope>
    <source>
        <strain evidence="1 2">17XNL</strain>
    </source>
</reference>
<proteinExistence type="predicted"/>
<dbReference type="InParanoid" id="Q7RAM6"/>
<comment type="caution">
    <text evidence="1">The sequence shown here is derived from an EMBL/GenBank/DDBJ whole genome shotgun (WGS) entry which is preliminary data.</text>
</comment>
<evidence type="ECO:0000313" key="1">
    <source>
        <dbReference type="EMBL" id="EAA18698.1"/>
    </source>
</evidence>
<dbReference type="Proteomes" id="UP000008553">
    <property type="component" value="Unassembled WGS sequence"/>
</dbReference>
<evidence type="ECO:0000313" key="2">
    <source>
        <dbReference type="Proteomes" id="UP000008553"/>
    </source>
</evidence>
<name>Q7RAM6_PLAYO</name>
<dbReference type="AlphaFoldDB" id="Q7RAM6"/>
<sequence length="19" mass="1997">MSLDILGCTRATLICKTSA</sequence>
<organism evidence="1 2">
    <name type="scientific">Plasmodium yoelii yoelii</name>
    <dbReference type="NCBI Taxonomy" id="73239"/>
    <lineage>
        <taxon>Eukaryota</taxon>
        <taxon>Sar</taxon>
        <taxon>Alveolata</taxon>
        <taxon>Apicomplexa</taxon>
        <taxon>Aconoidasida</taxon>
        <taxon>Haemosporida</taxon>
        <taxon>Plasmodiidae</taxon>
        <taxon>Plasmodium</taxon>
        <taxon>Plasmodium (Vinckeia)</taxon>
    </lineage>
</organism>
<dbReference type="EMBL" id="AABL01002193">
    <property type="protein sequence ID" value="EAA18698.1"/>
    <property type="molecule type" value="Genomic_DNA"/>
</dbReference>